<accession>A0ABZ3FHC1</accession>
<organism evidence="1 2">
    <name type="scientific">Terrisporobacter petrolearius</name>
    <dbReference type="NCBI Taxonomy" id="1460447"/>
    <lineage>
        <taxon>Bacteria</taxon>
        <taxon>Bacillati</taxon>
        <taxon>Bacillota</taxon>
        <taxon>Clostridia</taxon>
        <taxon>Peptostreptococcales</taxon>
        <taxon>Peptostreptococcaceae</taxon>
        <taxon>Terrisporobacter</taxon>
    </lineage>
</organism>
<proteinExistence type="predicted"/>
<protein>
    <submittedName>
        <fullName evidence="1">Uncharacterized protein</fullName>
    </submittedName>
</protein>
<evidence type="ECO:0000313" key="2">
    <source>
        <dbReference type="Proteomes" id="UP001477947"/>
    </source>
</evidence>
<dbReference type="Proteomes" id="UP001477947">
    <property type="component" value="Chromosome"/>
</dbReference>
<keyword evidence="2" id="KW-1185">Reference proteome</keyword>
<gene>
    <name evidence="1" type="ORF">TPELB_35660</name>
</gene>
<sequence>MKGAQPEPEQEPPTCTVGNIVAGEGATVNINCTVTP</sequence>
<evidence type="ECO:0000313" key="1">
    <source>
        <dbReference type="EMBL" id="XAM43247.1"/>
    </source>
</evidence>
<reference evidence="1 2" key="1">
    <citation type="submission" date="2024-04" db="EMBL/GenBank/DDBJ databases">
        <title>Isolation and characterization of novel acetogenic strains of the genera Terrisporobacter and Acetoanaerobium.</title>
        <authorList>
            <person name="Boeer T."/>
            <person name="Schueler M.A."/>
            <person name="Lueschen A."/>
            <person name="Eysell L."/>
            <person name="Droege J."/>
            <person name="Heinemann M."/>
            <person name="Engelhardt L."/>
            <person name="Basen M."/>
            <person name="Daniel R."/>
        </authorList>
    </citation>
    <scope>NUCLEOTIDE SEQUENCE [LARGE SCALE GENOMIC DNA]</scope>
    <source>
        <strain evidence="1 2">ELB</strain>
    </source>
</reference>
<dbReference type="EMBL" id="CP154622">
    <property type="protein sequence ID" value="XAM43247.1"/>
    <property type="molecule type" value="Genomic_DNA"/>
</dbReference>
<name>A0ABZ3FHC1_9FIRM</name>